<accession>A0A6A6XME1</accession>
<sequence>MDPALIEPAVTSIKRYATRFQAGNKRTVSDYYGDEEEVEPFVPPSLQQKPTSTKAFMSSASRITTANSTSTSASASEADSPRPCPQPTKKRSASSSPREARILPRQAILTDRRRRRQASPGQDRNLEAR</sequence>
<name>A0A6A6XME1_9PLEO</name>
<evidence type="ECO:0000313" key="3">
    <source>
        <dbReference type="Proteomes" id="UP000799757"/>
    </source>
</evidence>
<keyword evidence="3" id="KW-1185">Reference proteome</keyword>
<evidence type="ECO:0000256" key="1">
    <source>
        <dbReference type="SAM" id="MobiDB-lite"/>
    </source>
</evidence>
<organism evidence="2 3">
    <name type="scientific">Melanomma pulvis-pyrius CBS 109.77</name>
    <dbReference type="NCBI Taxonomy" id="1314802"/>
    <lineage>
        <taxon>Eukaryota</taxon>
        <taxon>Fungi</taxon>
        <taxon>Dikarya</taxon>
        <taxon>Ascomycota</taxon>
        <taxon>Pezizomycotina</taxon>
        <taxon>Dothideomycetes</taxon>
        <taxon>Pleosporomycetidae</taxon>
        <taxon>Pleosporales</taxon>
        <taxon>Melanommataceae</taxon>
        <taxon>Melanomma</taxon>
    </lineage>
</organism>
<dbReference type="AlphaFoldDB" id="A0A6A6XME1"/>
<dbReference type="EMBL" id="MU001815">
    <property type="protein sequence ID" value="KAF2797095.1"/>
    <property type="molecule type" value="Genomic_DNA"/>
</dbReference>
<evidence type="ECO:0000313" key="2">
    <source>
        <dbReference type="EMBL" id="KAF2797095.1"/>
    </source>
</evidence>
<feature type="region of interest" description="Disordered" evidence="1">
    <location>
        <begin position="36"/>
        <end position="129"/>
    </location>
</feature>
<gene>
    <name evidence="2" type="ORF">K505DRAFT_358754</name>
</gene>
<feature type="compositionally biased region" description="Polar residues" evidence="1">
    <location>
        <begin position="45"/>
        <end position="56"/>
    </location>
</feature>
<protein>
    <submittedName>
        <fullName evidence="2">Uncharacterized protein</fullName>
    </submittedName>
</protein>
<proteinExistence type="predicted"/>
<reference evidence="2" key="1">
    <citation type="journal article" date="2020" name="Stud. Mycol.">
        <title>101 Dothideomycetes genomes: a test case for predicting lifestyles and emergence of pathogens.</title>
        <authorList>
            <person name="Haridas S."/>
            <person name="Albert R."/>
            <person name="Binder M."/>
            <person name="Bloem J."/>
            <person name="Labutti K."/>
            <person name="Salamov A."/>
            <person name="Andreopoulos B."/>
            <person name="Baker S."/>
            <person name="Barry K."/>
            <person name="Bills G."/>
            <person name="Bluhm B."/>
            <person name="Cannon C."/>
            <person name="Castanera R."/>
            <person name="Culley D."/>
            <person name="Daum C."/>
            <person name="Ezra D."/>
            <person name="Gonzalez J."/>
            <person name="Henrissat B."/>
            <person name="Kuo A."/>
            <person name="Liang C."/>
            <person name="Lipzen A."/>
            <person name="Lutzoni F."/>
            <person name="Magnuson J."/>
            <person name="Mondo S."/>
            <person name="Nolan M."/>
            <person name="Ohm R."/>
            <person name="Pangilinan J."/>
            <person name="Park H.-J."/>
            <person name="Ramirez L."/>
            <person name="Alfaro M."/>
            <person name="Sun H."/>
            <person name="Tritt A."/>
            <person name="Yoshinaga Y."/>
            <person name="Zwiers L.-H."/>
            <person name="Turgeon B."/>
            <person name="Goodwin S."/>
            <person name="Spatafora J."/>
            <person name="Crous P."/>
            <person name="Grigoriev I."/>
        </authorList>
    </citation>
    <scope>NUCLEOTIDE SEQUENCE</scope>
    <source>
        <strain evidence="2">CBS 109.77</strain>
    </source>
</reference>
<dbReference type="Proteomes" id="UP000799757">
    <property type="component" value="Unassembled WGS sequence"/>
</dbReference>
<feature type="compositionally biased region" description="Low complexity" evidence="1">
    <location>
        <begin position="58"/>
        <end position="78"/>
    </location>
</feature>